<feature type="compositionally biased region" description="Pro residues" evidence="2">
    <location>
        <begin position="21"/>
        <end position="34"/>
    </location>
</feature>
<dbReference type="Pfam" id="PF03004">
    <property type="entry name" value="Transposase_24"/>
    <property type="match status" value="1"/>
</dbReference>
<protein>
    <submittedName>
        <fullName evidence="3">Transposase, Ptta/En/Spm, plant</fullName>
    </submittedName>
</protein>
<name>A0A1R3G3M7_9ROSI</name>
<feature type="compositionally biased region" description="Polar residues" evidence="2">
    <location>
        <begin position="343"/>
        <end position="353"/>
    </location>
</feature>
<organism evidence="3 4">
    <name type="scientific">Corchorus olitorius</name>
    <dbReference type="NCBI Taxonomy" id="93759"/>
    <lineage>
        <taxon>Eukaryota</taxon>
        <taxon>Viridiplantae</taxon>
        <taxon>Streptophyta</taxon>
        <taxon>Embryophyta</taxon>
        <taxon>Tracheophyta</taxon>
        <taxon>Spermatophyta</taxon>
        <taxon>Magnoliopsida</taxon>
        <taxon>eudicotyledons</taxon>
        <taxon>Gunneridae</taxon>
        <taxon>Pentapetalae</taxon>
        <taxon>rosids</taxon>
        <taxon>malvids</taxon>
        <taxon>Malvales</taxon>
        <taxon>Malvaceae</taxon>
        <taxon>Grewioideae</taxon>
        <taxon>Apeibeae</taxon>
        <taxon>Corchorus</taxon>
    </lineage>
</organism>
<feature type="region of interest" description="Disordered" evidence="2">
    <location>
        <begin position="1"/>
        <end position="74"/>
    </location>
</feature>
<dbReference type="Proteomes" id="UP000187203">
    <property type="component" value="Unassembled WGS sequence"/>
</dbReference>
<accession>A0A1R3G3M7</accession>
<dbReference type="OrthoDB" id="1252236at2759"/>
<dbReference type="AlphaFoldDB" id="A0A1R3G3M7"/>
<sequence>MASASPDQVSPPTSLVHPPRRPPAVPPSRPPTVPPSRLEGHLQPPSPTAVESNSQAASHPLSAIEDNDGAATSGTRTRLTIDDFSEKFVTDRIKDIIQGHFDGAWISYLKIPLEYRDRYFQLFQTTFYWDKSQDARMWSTFHTRAGIWLKGALATVRREIECPKWIKKEMYPKMVELWGGDRFKSTSEANKKNREAGLSTVYRGDSAPMGRYKKKLSKDGYTATILDVFMVCFKKKDRTYDNSRALQAVQNYERLRDEVLKKDPNAPINEAKLWVEAVGGVKKRRLEEYNSLQEELQNLRNAIMEYGISIPRRDQPTSTQGSQNMENVQHPEAVVEHVDEHAGQSNTMQNLDSPASEHDQIDGTANDLTT</sequence>
<evidence type="ECO:0000256" key="2">
    <source>
        <dbReference type="SAM" id="MobiDB-lite"/>
    </source>
</evidence>
<keyword evidence="4" id="KW-1185">Reference proteome</keyword>
<evidence type="ECO:0000256" key="1">
    <source>
        <dbReference type="SAM" id="Coils"/>
    </source>
</evidence>
<evidence type="ECO:0000313" key="3">
    <source>
        <dbReference type="EMBL" id="OMO52698.1"/>
    </source>
</evidence>
<feature type="region of interest" description="Disordered" evidence="2">
    <location>
        <begin position="342"/>
        <end position="370"/>
    </location>
</feature>
<gene>
    <name evidence="3" type="ORF">COLO4_37050</name>
</gene>
<feature type="compositionally biased region" description="Polar residues" evidence="2">
    <location>
        <begin position="1"/>
        <end position="13"/>
    </location>
</feature>
<feature type="coiled-coil region" evidence="1">
    <location>
        <begin position="282"/>
        <end position="309"/>
    </location>
</feature>
<keyword evidence="1" id="KW-0175">Coiled coil</keyword>
<dbReference type="EMBL" id="AWUE01023800">
    <property type="protein sequence ID" value="OMO52698.1"/>
    <property type="molecule type" value="Genomic_DNA"/>
</dbReference>
<proteinExistence type="predicted"/>
<comment type="caution">
    <text evidence="3">The sequence shown here is derived from an EMBL/GenBank/DDBJ whole genome shotgun (WGS) entry which is preliminary data.</text>
</comment>
<evidence type="ECO:0000313" key="4">
    <source>
        <dbReference type="Proteomes" id="UP000187203"/>
    </source>
</evidence>
<dbReference type="InterPro" id="IPR004252">
    <property type="entry name" value="Probable_transposase_24"/>
</dbReference>
<dbReference type="STRING" id="93759.A0A1R3G3M7"/>
<reference evidence="4" key="1">
    <citation type="submission" date="2013-09" db="EMBL/GenBank/DDBJ databases">
        <title>Corchorus olitorius genome sequencing.</title>
        <authorList>
            <person name="Alam M."/>
            <person name="Haque M.S."/>
            <person name="Islam M.S."/>
            <person name="Emdad E.M."/>
            <person name="Islam M.M."/>
            <person name="Ahmed B."/>
            <person name="Halim A."/>
            <person name="Hossen Q.M.M."/>
            <person name="Hossain M.Z."/>
            <person name="Ahmed R."/>
            <person name="Khan M.M."/>
            <person name="Islam R."/>
            <person name="Rashid M.M."/>
            <person name="Khan S.A."/>
            <person name="Rahman M.S."/>
            <person name="Alam M."/>
            <person name="Yahiya A.S."/>
            <person name="Khan M.S."/>
            <person name="Azam M.S."/>
            <person name="Haque T."/>
            <person name="Lashkar M.Z.H."/>
            <person name="Akhand A.I."/>
            <person name="Morshed G."/>
            <person name="Roy S."/>
            <person name="Uddin K.S."/>
            <person name="Rabeya T."/>
            <person name="Hossain A.S."/>
            <person name="Chowdhury A."/>
            <person name="Snigdha A.R."/>
            <person name="Mortoza M.S."/>
            <person name="Matin S.A."/>
            <person name="Hoque S.M.E."/>
            <person name="Islam M.K."/>
            <person name="Roy D.K."/>
            <person name="Haider R."/>
            <person name="Moosa M.M."/>
            <person name="Elias S.M."/>
            <person name="Hasan A.M."/>
            <person name="Jahan S."/>
            <person name="Shafiuddin M."/>
            <person name="Mahmood N."/>
            <person name="Shommy N.S."/>
        </authorList>
    </citation>
    <scope>NUCLEOTIDE SEQUENCE [LARGE SCALE GENOMIC DNA]</scope>
    <source>
        <strain evidence="4">cv. O-4</strain>
    </source>
</reference>